<dbReference type="PANTHER" id="PTHR13052">
    <property type="entry name" value="NFRKB-RELATED"/>
    <property type="match status" value="1"/>
</dbReference>
<evidence type="ECO:0000256" key="2">
    <source>
        <dbReference type="ARBA" id="ARBA00023242"/>
    </source>
</evidence>
<evidence type="ECO:0000313" key="4">
    <source>
        <dbReference type="Proteomes" id="UP000076858"/>
    </source>
</evidence>
<name>A0A164VDG6_9CRUS</name>
<organism evidence="3 4">
    <name type="scientific">Daphnia magna</name>
    <dbReference type="NCBI Taxonomy" id="35525"/>
    <lineage>
        <taxon>Eukaryota</taxon>
        <taxon>Metazoa</taxon>
        <taxon>Ecdysozoa</taxon>
        <taxon>Arthropoda</taxon>
        <taxon>Crustacea</taxon>
        <taxon>Branchiopoda</taxon>
        <taxon>Diplostraca</taxon>
        <taxon>Cladocera</taxon>
        <taxon>Anomopoda</taxon>
        <taxon>Daphniidae</taxon>
        <taxon>Daphnia</taxon>
    </lineage>
</organism>
<dbReference type="InterPro" id="IPR057748">
    <property type="entry name" value="NFRKB_WH_2"/>
</dbReference>
<dbReference type="Pfam" id="PF14465">
    <property type="entry name" value="WHD_1st_NFRKB"/>
    <property type="match status" value="1"/>
</dbReference>
<dbReference type="InterPro" id="IPR038106">
    <property type="entry name" value="NFRKB_winged_sf"/>
</dbReference>
<comment type="subcellular location">
    <subcellularLocation>
        <location evidence="1">Nucleus</location>
    </subcellularLocation>
</comment>
<gene>
    <name evidence="3" type="ORF">APZ42_022284</name>
</gene>
<accession>A0A164VDG6</accession>
<dbReference type="InterPro" id="IPR024867">
    <property type="entry name" value="NFRKB"/>
</dbReference>
<evidence type="ECO:0000256" key="1">
    <source>
        <dbReference type="ARBA" id="ARBA00004123"/>
    </source>
</evidence>
<keyword evidence="4" id="KW-1185">Reference proteome</keyword>
<dbReference type="EMBL" id="LRGB01001361">
    <property type="protein sequence ID" value="KZS12213.1"/>
    <property type="molecule type" value="Genomic_DNA"/>
</dbReference>
<dbReference type="GO" id="GO:0002020">
    <property type="term" value="F:protease binding"/>
    <property type="evidence" value="ECO:0007669"/>
    <property type="project" value="TreeGrafter"/>
</dbReference>
<evidence type="ECO:0000313" key="3">
    <source>
        <dbReference type="EMBL" id="KZS12213.1"/>
    </source>
</evidence>
<dbReference type="Gene3D" id="1.10.10.2430">
    <property type="entry name" value="NFRKB winged helix-like domain"/>
    <property type="match status" value="1"/>
</dbReference>
<protein>
    <submittedName>
        <fullName evidence="3">Uncharacterized protein</fullName>
    </submittedName>
</protein>
<dbReference type="CDD" id="cd21865">
    <property type="entry name" value="DEUBAD_NFRKB"/>
    <property type="match status" value="1"/>
</dbReference>
<dbReference type="STRING" id="35525.A0A164VDG6"/>
<dbReference type="PROSITE" id="PS51916">
    <property type="entry name" value="DEUBAD"/>
    <property type="match status" value="1"/>
</dbReference>
<dbReference type="Proteomes" id="UP000076858">
    <property type="component" value="Unassembled WGS sequence"/>
</dbReference>
<keyword evidence="2" id="KW-0539">Nucleus</keyword>
<dbReference type="PANTHER" id="PTHR13052:SF3">
    <property type="entry name" value="NUCLEAR FACTOR RELATED TO KAPPA-B-BINDING PROTEIN"/>
    <property type="match status" value="1"/>
</dbReference>
<sequence length="1336" mass="144516">MDPLFEDESMDVLSQENGLVDTPFENQHSHYIQPLLETCSIEGEAVVLPTQICENASVLTEMLSSELLSEVLTLEDMQHLHSYLPVFKTDMENERHKTWNMLFSKKNFMFGNPVEHFSKKMECGLYNPDIAQTRNLFQKLQKKNIKREQRNYYFNLLQSVVMSRQQLIEAASQLPPGQAVRLQPSQGNNRMLAGGKTNNFLTDERVRKRYFDELKAIDCRNSDDDNYPEGPPPPLSKKQRRHLGSIQGSLSCDIKPIQSTFTQNIYNHLVVVENKLDKTVEDEPSRNKTLCPGNELFSGKLSVESCSRKPGDAKRFGEDFKPVLDVASRVSCSKNVYEVNEETYKIMLSKHRSLKREGKLALEKGFKDTTLDDIGQRVRMCILNKRPPAPKILESPKKNKPIVSASSTSEEQDSEADTPKKVKVKKPVSGPVAKPTKTKNTKSRPDRTESVSATYEQGEGSSMMMISESEVKQEAAETPRPITPPPIEKCPTPPPPPPPLPPPPPPSLTQDTHSSFFTLLREVLINNELPATLKQTTDSVVVWSSSPISPLNEWYSQLMLVHQRANGWTSLVQSALEFLMDHGLVSAAQDLGQLSVHSWSGQGRDSDALLQDLSGIWLQQQQDNSLDGKLDVEGTSELNDSMLSSPPDPTLNLGSGLDLSEDISDVGSSSLFDSADVVHPPRSVTSWTVKPSTAEDKMIYQEQERLRYCQPHKAFTFRQHGYESIVGPVKGVYTPGQGVGQPSSKVRGHNLMVPDRPACVTLLSLVRDAAARLPNGEGTRAEICELMKESQYLASGAEASLHSVVSGALDRLHYEADPCVKYDSARKVWIYLHRHRSESEFEQLHKQHQGMPSRVKKPRSEQRRSSGVGSSPASAKNSKIPSSVPIPATSPVSQAPIIQPSSVPEIQIPVPAPVSVAVMKSTPVKLNNSPIVTVRQEISKSLTAPIVVASPSGSTPTVTTPVTVTGITPSTGAGPATIQTFQITTSSGIQTIRVAAPANLPTALLARTLQISAQQQGALQGQKVIGTPTLVNGNSTIKQVILSPTSAKATNSALLSSPRAPAPNVPPTTISVPTSSTSSIIRLNIPVTAATVSGIMANTARARFPGSPVRLAGRQVVSTSNSVTSPVQTFLIRPPTPTTVSSGSSPSTSSAPRLVMVNNKLINLSSTSIAGQMGPNTRMLRPNIAVNMASVRKAVPSSPTTGAARPVLARVVTGPGGGTQQQVITLENLLSLTNAHHKGGSKTGVVQLPLSAIAGLNVGASSSTNQPTTVLLQNVKGAQSILLPAGFQGGTINIRGVRMATLSQQQQAGQQPKQAFVARLVAPTQPPPPPPKNSDV</sequence>
<reference evidence="3 4" key="1">
    <citation type="submission" date="2016-03" db="EMBL/GenBank/DDBJ databases">
        <title>EvidentialGene: Evidence-directed Construction of Genes on Genomes.</title>
        <authorList>
            <person name="Gilbert D.G."/>
            <person name="Choi J.-H."/>
            <person name="Mockaitis K."/>
            <person name="Colbourne J."/>
            <person name="Pfrender M."/>
        </authorList>
    </citation>
    <scope>NUCLEOTIDE SEQUENCE [LARGE SCALE GENOMIC DNA]</scope>
    <source>
        <strain evidence="3 4">Xinb3</strain>
        <tissue evidence="3">Complete organism</tissue>
    </source>
</reference>
<dbReference type="OrthoDB" id="70874at2759"/>
<proteinExistence type="predicted"/>
<dbReference type="InterPro" id="IPR025220">
    <property type="entry name" value="NFRKB_WH_1"/>
</dbReference>
<dbReference type="GO" id="GO:0031011">
    <property type="term" value="C:Ino80 complex"/>
    <property type="evidence" value="ECO:0007669"/>
    <property type="project" value="InterPro"/>
</dbReference>
<dbReference type="Pfam" id="PF25793">
    <property type="entry name" value="WHD_2nd_NFRKB"/>
    <property type="match status" value="1"/>
</dbReference>
<dbReference type="InterPro" id="IPR044867">
    <property type="entry name" value="DEUBAD_dom"/>
</dbReference>
<comment type="caution">
    <text evidence="3">The sequence shown here is derived from an EMBL/GenBank/DDBJ whole genome shotgun (WGS) entry which is preliminary data.</text>
</comment>